<dbReference type="CDD" id="cd04181">
    <property type="entry name" value="NTP_transferase"/>
    <property type="match status" value="1"/>
</dbReference>
<dbReference type="AlphaFoldDB" id="A0A928DMT5"/>
<protein>
    <recommendedName>
        <fullName evidence="1">Nucleotidyl transferase domain-containing protein</fullName>
    </recommendedName>
</protein>
<organism evidence="2 3">
    <name type="scientific">Candidatus Avelusimicrobium gallicola</name>
    <dbReference type="NCBI Taxonomy" id="2562704"/>
    <lineage>
        <taxon>Bacteria</taxon>
        <taxon>Pseudomonadati</taxon>
        <taxon>Elusimicrobiota</taxon>
        <taxon>Elusimicrobia</taxon>
        <taxon>Elusimicrobiales</taxon>
        <taxon>Elusimicrobiaceae</taxon>
        <taxon>Candidatus Avelusimicrobium</taxon>
    </lineage>
</organism>
<name>A0A928DMT5_9BACT</name>
<dbReference type="EMBL" id="SUVG01000001">
    <property type="protein sequence ID" value="MBE6420637.1"/>
    <property type="molecule type" value="Genomic_DNA"/>
</dbReference>
<accession>A0A928DMT5</accession>
<dbReference type="InterPro" id="IPR029044">
    <property type="entry name" value="Nucleotide-diphossugar_trans"/>
</dbReference>
<comment type="caution">
    <text evidence="2">The sequence shown here is derived from an EMBL/GenBank/DDBJ whole genome shotgun (WGS) entry which is preliminary data.</text>
</comment>
<dbReference type="SUPFAM" id="SSF53448">
    <property type="entry name" value="Nucleotide-diphospho-sugar transferases"/>
    <property type="match status" value="1"/>
</dbReference>
<dbReference type="Proteomes" id="UP000725649">
    <property type="component" value="Unassembled WGS sequence"/>
</dbReference>
<reference evidence="2" key="1">
    <citation type="submission" date="2019-04" db="EMBL/GenBank/DDBJ databases">
        <title>Evolution of Biomass-Degrading Anaerobic Consortia Revealed by Metagenomics.</title>
        <authorList>
            <person name="Peng X."/>
        </authorList>
    </citation>
    <scope>NUCLEOTIDE SEQUENCE</scope>
    <source>
        <strain evidence="2">SIG66</strain>
    </source>
</reference>
<dbReference type="Pfam" id="PF00483">
    <property type="entry name" value="NTP_transferase"/>
    <property type="match status" value="1"/>
</dbReference>
<dbReference type="PANTHER" id="PTHR42883:SF2">
    <property type="entry name" value="THYMIDYLYLTRANSFERASE"/>
    <property type="match status" value="1"/>
</dbReference>
<dbReference type="InterPro" id="IPR005835">
    <property type="entry name" value="NTP_transferase_dom"/>
</dbReference>
<gene>
    <name evidence="2" type="ORF">E7027_00580</name>
</gene>
<feature type="domain" description="Nucleotidyl transferase" evidence="1">
    <location>
        <begin position="6"/>
        <end position="234"/>
    </location>
</feature>
<sequence>MKEFTAIIPAAGKGVRLLPYTENMPKSMISVAGKPILGHILDQVEKCGIKKVAFIVGYKKEAIVEFVRERYAHLEVTFIEQPEPKGLGHAIYLAKDYVTGPCFILLGDTIVDGDLRPLVFGGQNAVGIKEVADPSRFGIVELKEGKIISFEEKPVCPKSNLAIIGAYSFLDSAQLFDALEEVIRSGKTVKNEIQLTDALSVLLSRGEEIVPVMMKDWFDCGTVEVLLQTNRLLLDRYHRVPAELEKNNTIIPPCQIEEGVKAENCVLGPYVSVAYGADLKDCKLEDTIVGPQTKLQQKTAKHAVLDKFNQ</sequence>
<proteinExistence type="predicted"/>
<evidence type="ECO:0000259" key="1">
    <source>
        <dbReference type="Pfam" id="PF00483"/>
    </source>
</evidence>
<dbReference type="PANTHER" id="PTHR42883">
    <property type="entry name" value="GLUCOSE-1-PHOSPHATE THYMIDYLTRANSFERASE"/>
    <property type="match status" value="1"/>
</dbReference>
<dbReference type="Gene3D" id="3.90.550.10">
    <property type="entry name" value="Spore Coat Polysaccharide Biosynthesis Protein SpsA, Chain A"/>
    <property type="match status" value="1"/>
</dbReference>
<evidence type="ECO:0000313" key="2">
    <source>
        <dbReference type="EMBL" id="MBE6420637.1"/>
    </source>
</evidence>
<evidence type="ECO:0000313" key="3">
    <source>
        <dbReference type="Proteomes" id="UP000725649"/>
    </source>
</evidence>